<keyword evidence="3" id="KW-1185">Reference proteome</keyword>
<sequence length="191" mass="21419">MQNNHFVLIKKLKLVPSGGTSQIMMISSGCTAGGCVDAESPVIRASATPKADKLLQWAESDREFLRMLCQNRDSSLVDGSGSSSSTTPWSASATPERVRHDEANVGRQKYLRSYKFTRKEEQLTVGRRVMSQWERLKSRTNRIRLITPNSSHHQRAFSRSNYNGHCPTLGHVLGFFLFCSPCLKAKQCLID</sequence>
<dbReference type="AlphaFoldDB" id="A0AAV1DSX3"/>
<feature type="region of interest" description="Disordered" evidence="1">
    <location>
        <begin position="75"/>
        <end position="98"/>
    </location>
</feature>
<dbReference type="PANTHER" id="PTHR35304">
    <property type="entry name" value="OS05G0120300 PROTEIN-RELATED"/>
    <property type="match status" value="1"/>
</dbReference>
<proteinExistence type="predicted"/>
<organism evidence="2 3">
    <name type="scientific">Oldenlandia corymbosa var. corymbosa</name>
    <dbReference type="NCBI Taxonomy" id="529605"/>
    <lineage>
        <taxon>Eukaryota</taxon>
        <taxon>Viridiplantae</taxon>
        <taxon>Streptophyta</taxon>
        <taxon>Embryophyta</taxon>
        <taxon>Tracheophyta</taxon>
        <taxon>Spermatophyta</taxon>
        <taxon>Magnoliopsida</taxon>
        <taxon>eudicotyledons</taxon>
        <taxon>Gunneridae</taxon>
        <taxon>Pentapetalae</taxon>
        <taxon>asterids</taxon>
        <taxon>lamiids</taxon>
        <taxon>Gentianales</taxon>
        <taxon>Rubiaceae</taxon>
        <taxon>Rubioideae</taxon>
        <taxon>Spermacoceae</taxon>
        <taxon>Hedyotis-Oldenlandia complex</taxon>
        <taxon>Oldenlandia</taxon>
    </lineage>
</organism>
<evidence type="ECO:0000313" key="2">
    <source>
        <dbReference type="EMBL" id="CAI9110035.1"/>
    </source>
</evidence>
<protein>
    <submittedName>
        <fullName evidence="2">OLC1v1009995C1</fullName>
    </submittedName>
</protein>
<dbReference type="PANTHER" id="PTHR35304:SF3">
    <property type="entry name" value="CATHEPSIN PROPEPTIDE INHIBITOR DOMAIN-CONTAINING PROTEIN"/>
    <property type="match status" value="1"/>
</dbReference>
<reference evidence="2" key="1">
    <citation type="submission" date="2023-03" db="EMBL/GenBank/DDBJ databases">
        <authorList>
            <person name="Julca I."/>
        </authorList>
    </citation>
    <scope>NUCLEOTIDE SEQUENCE</scope>
</reference>
<evidence type="ECO:0000313" key="3">
    <source>
        <dbReference type="Proteomes" id="UP001161247"/>
    </source>
</evidence>
<evidence type="ECO:0000256" key="1">
    <source>
        <dbReference type="SAM" id="MobiDB-lite"/>
    </source>
</evidence>
<dbReference type="EMBL" id="OX459123">
    <property type="protein sequence ID" value="CAI9110035.1"/>
    <property type="molecule type" value="Genomic_DNA"/>
</dbReference>
<feature type="compositionally biased region" description="Low complexity" evidence="1">
    <location>
        <begin position="75"/>
        <end position="95"/>
    </location>
</feature>
<dbReference type="Proteomes" id="UP001161247">
    <property type="component" value="Chromosome 6"/>
</dbReference>
<name>A0AAV1DSX3_OLDCO</name>
<gene>
    <name evidence="2" type="ORF">OLC1_LOCUS17788</name>
</gene>
<accession>A0AAV1DSX3</accession>